<sequence length="918" mass="96885">MDDRPVTLLRREDMVALDFSFTNISRTGDPGAETLVVTDQAAPAFLSVGFPPQAIQEEATGPEDTDPRRVKRSRLAEPSRLVLLVPGDAAIPFTAAALLAWTGLETSADQSSLECVWGLTFAPALPGTRWRHQIEPVTSVNGVTELWHTSLAEPGAPGPVPLRTLGAFQGADPFVSSLDFGQRQGILQASAIRPVLAKELTLSALGATVDLTGDWRDTGSNLVGYTHRALFGRDSDVHVVQLGYLLPFGFPVQLATHTVRELEFGLFREQHLTVLRPEIVFDDVPGRPKEGRAFPFRRVLLSGPLTSLVTQGDPLPNPNAGFWINGSSGGELEFLLTAEDHRGHTVTFGAPAVFVHGDFAFGDLRDAAGAYDARAGATVRPAAGRITLVPAAQQSDTTVEVTGLRIGALPAEGDSAAPAAAGRLSVFPRLAGFEARVPALSAFPPAGSAGDVADVVPGLPRPVAMELEQTYVDGGLAASDVFARLENAVGFAPPPVDAGGVAALSMPISGLSTAAGLVGGDIDRFKQEGFKAASYFLAGATPDLPLPKLLGFLPLAELVEDARLGDGEAVPRVLTEVLPPPGNPPVPPESVRTTITWRPKVKTGPHGPLRTNPNTSLDLRSTTLTHLANPAAAHNETRGELRDFELGFVDDLLVLRFEKLVFTARSGVAPALDVKVAEVRFGGDLRFLESIQRLLPSPPNGLRLHVDQNGIEAGYTLAVPTVGMGVFMLQNLALSASVRLPFDGTAVSARFAVSSRQHPFLVTVSLFGGGGFLAIGVQSDKITELEAQLEFGAAAALNLGVASGSVAVTAGVYISFRPDVGAWKVHGFFRAVGELDVLGVITISAEFYLGLTYDGATDKVHGVARLTVRVRVAFFSQAVTLEVERSFGGGNDPAFTDAFATPDPWLERCAAFAAMEAA</sequence>
<organism evidence="1 2">
    <name type="scientific">Streptomyces litchfieldiae</name>
    <dbReference type="NCBI Taxonomy" id="3075543"/>
    <lineage>
        <taxon>Bacteria</taxon>
        <taxon>Bacillati</taxon>
        <taxon>Actinomycetota</taxon>
        <taxon>Actinomycetes</taxon>
        <taxon>Kitasatosporales</taxon>
        <taxon>Streptomycetaceae</taxon>
        <taxon>Streptomyces</taxon>
    </lineage>
</organism>
<dbReference type="RefSeq" id="WP_311705650.1">
    <property type="nucleotide sequence ID" value="NZ_JAVREL010000010.1"/>
</dbReference>
<dbReference type="Proteomes" id="UP001183246">
    <property type="component" value="Unassembled WGS sequence"/>
</dbReference>
<protein>
    <submittedName>
        <fullName evidence="1">Uncharacterized protein</fullName>
    </submittedName>
</protein>
<keyword evidence="2" id="KW-1185">Reference proteome</keyword>
<name>A0ABU2MT71_9ACTN</name>
<evidence type="ECO:0000313" key="1">
    <source>
        <dbReference type="EMBL" id="MDT0344518.1"/>
    </source>
</evidence>
<evidence type="ECO:0000313" key="2">
    <source>
        <dbReference type="Proteomes" id="UP001183246"/>
    </source>
</evidence>
<reference evidence="2" key="1">
    <citation type="submission" date="2023-07" db="EMBL/GenBank/DDBJ databases">
        <title>30 novel species of actinomycetes from the DSMZ collection.</title>
        <authorList>
            <person name="Nouioui I."/>
        </authorList>
    </citation>
    <scope>NUCLEOTIDE SEQUENCE [LARGE SCALE GENOMIC DNA]</scope>
    <source>
        <strain evidence="2">DSM 44938</strain>
    </source>
</reference>
<proteinExistence type="predicted"/>
<gene>
    <name evidence="1" type="ORF">RM590_18140</name>
</gene>
<accession>A0ABU2MT71</accession>
<dbReference type="EMBL" id="JAVREL010000010">
    <property type="protein sequence ID" value="MDT0344518.1"/>
    <property type="molecule type" value="Genomic_DNA"/>
</dbReference>
<comment type="caution">
    <text evidence="1">The sequence shown here is derived from an EMBL/GenBank/DDBJ whole genome shotgun (WGS) entry which is preliminary data.</text>
</comment>